<gene>
    <name evidence="1" type="ORF">BT1A1_1373</name>
</gene>
<dbReference type="Proteomes" id="UP000040576">
    <property type="component" value="Unassembled WGS sequence"/>
</dbReference>
<reference evidence="1 2" key="1">
    <citation type="submission" date="2014-07" db="EMBL/GenBank/DDBJ databases">
        <authorList>
            <person name="Wibberg Daniel"/>
        </authorList>
    </citation>
    <scope>NUCLEOTIDE SEQUENCE [LARGE SCALE GENOMIC DNA]</scope>
</reference>
<dbReference type="AlphaFoldDB" id="A0A090IXL6"/>
<name>A0A090IXL6_9BACI</name>
<evidence type="ECO:0000313" key="1">
    <source>
        <dbReference type="EMBL" id="CEE01203.1"/>
    </source>
</evidence>
<accession>A0A090IXL6</accession>
<proteinExistence type="predicted"/>
<dbReference type="EMBL" id="CCRF01000044">
    <property type="protein sequence ID" value="CEE01203.1"/>
    <property type="molecule type" value="Genomic_DNA"/>
</dbReference>
<sequence>MMWITTFITMLIIFVSILLYDQKKSRHGPSTSQPNSSTHKHYQTNNKENFTFMTCPRCKKYSYVNKNNLIKICNHCGWNLTEPYINTTFKLLKPSNNADDPITNLKINEQLYIIDEIIEDSEKSFNGIAVYNRNGNIVGWLPEQIVEELRPKIALSKRILAKVKSIYSGSGEIEILVTNDLMKMWG</sequence>
<organism evidence="1 2">
    <name type="scientific">Caldibacillus thermoamylovorans</name>
    <dbReference type="NCBI Taxonomy" id="35841"/>
    <lineage>
        <taxon>Bacteria</taxon>
        <taxon>Bacillati</taxon>
        <taxon>Bacillota</taxon>
        <taxon>Bacilli</taxon>
        <taxon>Bacillales</taxon>
        <taxon>Bacillaceae</taxon>
        <taxon>Caldibacillus</taxon>
    </lineage>
</organism>
<keyword evidence="2" id="KW-1185">Reference proteome</keyword>
<protein>
    <recommendedName>
        <fullName evidence="3">HIRAN domain-containing protein</fullName>
    </recommendedName>
</protein>
<dbReference type="RefSeq" id="WP_034769388.1">
    <property type="nucleotide sequence ID" value="NZ_CCRF01000044.1"/>
</dbReference>
<evidence type="ECO:0000313" key="2">
    <source>
        <dbReference type="Proteomes" id="UP000040576"/>
    </source>
</evidence>
<evidence type="ECO:0008006" key="3">
    <source>
        <dbReference type="Google" id="ProtNLM"/>
    </source>
</evidence>